<dbReference type="AlphaFoldDB" id="A0A8B6DYG1"/>
<sequence>MSVYKCYDCKKVLCKDCSTKHNDDTKLHHHLMQLMSDKFILNCKFSLKEFVTCKRTLTDIEYLPSGLLIVAVERFPSELQICSVSGKQKHAIYLNNYPRKIDVVDKNTVAVSLTNKSIAIVDIQQHHICGTAINLIQDSFIYIENQFYVANRLGIDVIDMSGDVKRRIDLSFTPYDMCYDVDSQRIYCMDSSKLICIDRDGNDIFTLVDPNWTELRDLTIDNEGNVLVLQRNAGRGLGCVIKVDPNGKSNEVLITNIHLPMFTSTRISFHRLTNSVVIGVDDTVYIYKKK</sequence>
<name>A0A8B6DYG1_MYTGA</name>
<evidence type="ECO:0000313" key="1">
    <source>
        <dbReference type="EMBL" id="VDI26335.1"/>
    </source>
</evidence>
<dbReference type="SUPFAM" id="SSF63829">
    <property type="entry name" value="Calcium-dependent phosphotriesterase"/>
    <property type="match status" value="1"/>
</dbReference>
<reference evidence="1" key="1">
    <citation type="submission" date="2018-11" db="EMBL/GenBank/DDBJ databases">
        <authorList>
            <person name="Alioto T."/>
            <person name="Alioto T."/>
        </authorList>
    </citation>
    <scope>NUCLEOTIDE SEQUENCE</scope>
</reference>
<dbReference type="EMBL" id="UYJE01004236">
    <property type="protein sequence ID" value="VDI26335.1"/>
    <property type="molecule type" value="Genomic_DNA"/>
</dbReference>
<evidence type="ECO:0008006" key="3">
    <source>
        <dbReference type="Google" id="ProtNLM"/>
    </source>
</evidence>
<gene>
    <name evidence="1" type="ORF">MGAL_10B079595</name>
</gene>
<dbReference type="OrthoDB" id="6069854at2759"/>
<comment type="caution">
    <text evidence="1">The sequence shown here is derived from an EMBL/GenBank/DDBJ whole genome shotgun (WGS) entry which is preliminary data.</text>
</comment>
<accession>A0A8B6DYG1</accession>
<dbReference type="Proteomes" id="UP000596742">
    <property type="component" value="Unassembled WGS sequence"/>
</dbReference>
<proteinExistence type="predicted"/>
<evidence type="ECO:0000313" key="2">
    <source>
        <dbReference type="Proteomes" id="UP000596742"/>
    </source>
</evidence>
<keyword evidence="2" id="KW-1185">Reference proteome</keyword>
<dbReference type="InterPro" id="IPR011042">
    <property type="entry name" value="6-blade_b-propeller_TolB-like"/>
</dbReference>
<dbReference type="Gene3D" id="2.120.10.30">
    <property type="entry name" value="TolB, C-terminal domain"/>
    <property type="match status" value="1"/>
</dbReference>
<protein>
    <recommendedName>
        <fullName evidence="3">B box-type domain-containing protein</fullName>
    </recommendedName>
</protein>
<organism evidence="1 2">
    <name type="scientific">Mytilus galloprovincialis</name>
    <name type="common">Mediterranean mussel</name>
    <dbReference type="NCBI Taxonomy" id="29158"/>
    <lineage>
        <taxon>Eukaryota</taxon>
        <taxon>Metazoa</taxon>
        <taxon>Spiralia</taxon>
        <taxon>Lophotrochozoa</taxon>
        <taxon>Mollusca</taxon>
        <taxon>Bivalvia</taxon>
        <taxon>Autobranchia</taxon>
        <taxon>Pteriomorphia</taxon>
        <taxon>Mytilida</taxon>
        <taxon>Mytiloidea</taxon>
        <taxon>Mytilidae</taxon>
        <taxon>Mytilinae</taxon>
        <taxon>Mytilus</taxon>
    </lineage>
</organism>